<dbReference type="STRING" id="111105.HR09_05530"/>
<dbReference type="AlphaFoldDB" id="A0A0A2FDW8"/>
<dbReference type="RefSeq" id="WP_018964333.1">
    <property type="nucleotide sequence ID" value="NZ_CALUCC010000327.1"/>
</dbReference>
<dbReference type="GO" id="GO:0051301">
    <property type="term" value="P:cell division"/>
    <property type="evidence" value="ECO:0007669"/>
    <property type="project" value="UniProtKB-KW"/>
</dbReference>
<dbReference type="Pfam" id="PF05164">
    <property type="entry name" value="ZapA"/>
    <property type="match status" value="1"/>
</dbReference>
<evidence type="ECO:0000313" key="2">
    <source>
        <dbReference type="Proteomes" id="UP000030130"/>
    </source>
</evidence>
<dbReference type="OrthoDB" id="1079858at2"/>
<dbReference type="InterPro" id="IPR036192">
    <property type="entry name" value="Cell_div_ZapA-like_sf"/>
</dbReference>
<dbReference type="Proteomes" id="UP000030130">
    <property type="component" value="Unassembled WGS sequence"/>
</dbReference>
<organism evidence="1 2">
    <name type="scientific">Porphyromonas gulae</name>
    <dbReference type="NCBI Taxonomy" id="111105"/>
    <lineage>
        <taxon>Bacteria</taxon>
        <taxon>Pseudomonadati</taxon>
        <taxon>Bacteroidota</taxon>
        <taxon>Bacteroidia</taxon>
        <taxon>Bacteroidales</taxon>
        <taxon>Porphyromonadaceae</taxon>
        <taxon>Porphyromonas</taxon>
    </lineage>
</organism>
<keyword evidence="1" id="KW-0131">Cell cycle</keyword>
<dbReference type="EMBL" id="JRAI01000002">
    <property type="protein sequence ID" value="KGN88225.1"/>
    <property type="molecule type" value="Genomic_DNA"/>
</dbReference>
<reference evidence="1 2" key="1">
    <citation type="submission" date="2014-08" db="EMBL/GenBank/DDBJ databases">
        <title>Porphyromonas gulae strain:COT-052_OH1451 Genome sequencing.</title>
        <authorList>
            <person name="Wallis C."/>
            <person name="Deusch O."/>
            <person name="O'Flynn C."/>
            <person name="Davis I."/>
            <person name="Jospin G."/>
            <person name="Darling A.E."/>
            <person name="Coil D.A."/>
            <person name="Alexiev A."/>
            <person name="Horsfall A."/>
            <person name="Kirkwood N."/>
            <person name="Harris S."/>
            <person name="Eisen J.A."/>
        </authorList>
    </citation>
    <scope>NUCLEOTIDE SEQUENCE [LARGE SCALE GENOMIC DNA]</scope>
    <source>
        <strain evidence="2">COT-052 OH1451</strain>
    </source>
</reference>
<sequence>MTKDPDSLNITLNIQGSRLRLAIPRNDEALYRQAADRLNFRIMRYRESYPNMAQLPAGGHLLLAAVDTAFYLVHERKQADRTPINDRLRRLNTELEAFLSRY</sequence>
<name>A0A0A2FDW8_9PORP</name>
<evidence type="ECO:0000313" key="1">
    <source>
        <dbReference type="EMBL" id="KGN88225.1"/>
    </source>
</evidence>
<accession>A0A0A2FDW8</accession>
<gene>
    <name evidence="1" type="ORF">HR08_00040</name>
</gene>
<dbReference type="InterPro" id="IPR007838">
    <property type="entry name" value="Cell_div_ZapA-like"/>
</dbReference>
<keyword evidence="1" id="KW-0132">Cell division</keyword>
<dbReference type="SUPFAM" id="SSF102829">
    <property type="entry name" value="Cell division protein ZapA-like"/>
    <property type="match status" value="1"/>
</dbReference>
<protein>
    <submittedName>
        <fullName evidence="1">Cell division protein ZapA</fullName>
    </submittedName>
</protein>
<comment type="caution">
    <text evidence="1">The sequence shown here is derived from an EMBL/GenBank/DDBJ whole genome shotgun (WGS) entry which is preliminary data.</text>
</comment>
<dbReference type="PATRIC" id="fig|111105.18.peg.430"/>
<proteinExistence type="predicted"/>